<dbReference type="CDD" id="cd16900">
    <property type="entry name" value="endolysin_R21-like"/>
    <property type="match status" value="1"/>
</dbReference>
<evidence type="ECO:0000256" key="6">
    <source>
        <dbReference type="RuleBase" id="RU003788"/>
    </source>
</evidence>
<dbReference type="EMBL" id="CP046908">
    <property type="protein sequence ID" value="QGZ33912.1"/>
    <property type="molecule type" value="Genomic_DNA"/>
</dbReference>
<evidence type="ECO:0000313" key="9">
    <source>
        <dbReference type="Proteomes" id="UP000435648"/>
    </source>
</evidence>
<dbReference type="InterPro" id="IPR043688">
    <property type="entry name" value="SAR_endolysin-like"/>
</dbReference>
<dbReference type="RefSeq" id="WP_158192902.1">
    <property type="nucleotide sequence ID" value="NZ_CP046908.1"/>
</dbReference>
<dbReference type="InterPro" id="IPR034690">
    <property type="entry name" value="Endolysin_T4_type"/>
</dbReference>
<dbReference type="SUPFAM" id="SSF53955">
    <property type="entry name" value="Lysozyme-like"/>
    <property type="match status" value="1"/>
</dbReference>
<dbReference type="HAMAP" id="MF_04136">
    <property type="entry name" value="SAR_ENDOLYSIN"/>
    <property type="match status" value="1"/>
</dbReference>
<evidence type="ECO:0000313" key="8">
    <source>
        <dbReference type="EMBL" id="QGZ33912.1"/>
    </source>
</evidence>
<dbReference type="InterPro" id="IPR023346">
    <property type="entry name" value="Lysozyme-like_dom_sf"/>
</dbReference>
<dbReference type="InterPro" id="IPR002196">
    <property type="entry name" value="Glyco_hydro_24"/>
</dbReference>
<sequence>MKTRLKIAGVLTALGLTAVGVVGPFEGLRLTAYRDIVGVPTVCYGETRGVRMGDSYTREECAEMLGDGLVEFEQEIRKCLKAPDTIPDGPYISFVSLAYNIGAKAFCGSTLVKLANAGDLEGACRQLPRWNRAGGRVVKGLVNRRAEEMRICLEGLDGPVSLPGVAAPRPKPSAPTVDAEPVPVAAWPYWLGSFLVLLALAGLGFGVWRLVRGRKR</sequence>
<keyword evidence="3 6" id="KW-0081">Bacteriolytic enzyme</keyword>
<keyword evidence="2 6" id="KW-0929">Antimicrobial</keyword>
<evidence type="ECO:0000256" key="2">
    <source>
        <dbReference type="ARBA" id="ARBA00022529"/>
    </source>
</evidence>
<dbReference type="AlphaFoldDB" id="A0A857C5S3"/>
<comment type="similarity">
    <text evidence="6">Belongs to the glycosyl hydrolase 24 family.</text>
</comment>
<dbReference type="GO" id="GO:0016998">
    <property type="term" value="P:cell wall macromolecule catabolic process"/>
    <property type="evidence" value="ECO:0007669"/>
    <property type="project" value="InterPro"/>
</dbReference>
<dbReference type="OrthoDB" id="5327667at2"/>
<organism evidence="8 9">
    <name type="scientific">Stappia indica</name>
    <dbReference type="NCBI Taxonomy" id="538381"/>
    <lineage>
        <taxon>Bacteria</taxon>
        <taxon>Pseudomonadati</taxon>
        <taxon>Pseudomonadota</taxon>
        <taxon>Alphaproteobacteria</taxon>
        <taxon>Hyphomicrobiales</taxon>
        <taxon>Stappiaceae</taxon>
        <taxon>Stappia</taxon>
    </lineage>
</organism>
<keyword evidence="4 6" id="KW-0378">Hydrolase</keyword>
<accession>A0A857C5S3</accession>
<protein>
    <recommendedName>
        <fullName evidence="6">Lysozyme</fullName>
        <ecNumber evidence="6">3.2.1.17</ecNumber>
    </recommendedName>
</protein>
<dbReference type="HAMAP" id="MF_04110">
    <property type="entry name" value="ENDOLYSIN_T4"/>
    <property type="match status" value="1"/>
</dbReference>
<evidence type="ECO:0000256" key="1">
    <source>
        <dbReference type="ARBA" id="ARBA00000632"/>
    </source>
</evidence>
<dbReference type="Pfam" id="PF00959">
    <property type="entry name" value="Phage_lysozyme"/>
    <property type="match status" value="1"/>
</dbReference>
<dbReference type="PANTHER" id="PTHR38107">
    <property type="match status" value="1"/>
</dbReference>
<dbReference type="InterPro" id="IPR023347">
    <property type="entry name" value="Lysozyme_dom_sf"/>
</dbReference>
<evidence type="ECO:0000256" key="5">
    <source>
        <dbReference type="ARBA" id="ARBA00023295"/>
    </source>
</evidence>
<dbReference type="GO" id="GO:0042742">
    <property type="term" value="P:defense response to bacterium"/>
    <property type="evidence" value="ECO:0007669"/>
    <property type="project" value="UniProtKB-KW"/>
</dbReference>
<dbReference type="GO" id="GO:0009253">
    <property type="term" value="P:peptidoglycan catabolic process"/>
    <property type="evidence" value="ECO:0007669"/>
    <property type="project" value="InterPro"/>
</dbReference>
<dbReference type="Proteomes" id="UP000435648">
    <property type="component" value="Chromosome"/>
</dbReference>
<gene>
    <name evidence="8" type="ORF">GH266_04940</name>
</gene>
<name>A0A857C5S3_9HYPH</name>
<keyword evidence="7" id="KW-0472">Membrane</keyword>
<feature type="transmembrane region" description="Helical" evidence="7">
    <location>
        <begin position="187"/>
        <end position="211"/>
    </location>
</feature>
<proteinExistence type="inferred from homology"/>
<evidence type="ECO:0000256" key="3">
    <source>
        <dbReference type="ARBA" id="ARBA00022638"/>
    </source>
</evidence>
<dbReference type="InterPro" id="IPR051018">
    <property type="entry name" value="Bacteriophage_GH24"/>
</dbReference>
<evidence type="ECO:0000256" key="4">
    <source>
        <dbReference type="ARBA" id="ARBA00022801"/>
    </source>
</evidence>
<keyword evidence="5 6" id="KW-0326">Glycosidase</keyword>
<keyword evidence="7" id="KW-0812">Transmembrane</keyword>
<dbReference type="GO" id="GO:0003796">
    <property type="term" value="F:lysozyme activity"/>
    <property type="evidence" value="ECO:0007669"/>
    <property type="project" value="UniProtKB-EC"/>
</dbReference>
<dbReference type="KEGG" id="siw:GH266_04940"/>
<keyword evidence="7" id="KW-1133">Transmembrane helix</keyword>
<dbReference type="GO" id="GO:0031640">
    <property type="term" value="P:killing of cells of another organism"/>
    <property type="evidence" value="ECO:0007669"/>
    <property type="project" value="UniProtKB-KW"/>
</dbReference>
<dbReference type="Gene3D" id="1.10.530.40">
    <property type="match status" value="1"/>
</dbReference>
<evidence type="ECO:0000256" key="7">
    <source>
        <dbReference type="SAM" id="Phobius"/>
    </source>
</evidence>
<dbReference type="EC" id="3.2.1.17" evidence="6"/>
<dbReference type="PANTHER" id="PTHR38107:SF3">
    <property type="entry name" value="LYSOZYME RRRD-RELATED"/>
    <property type="match status" value="1"/>
</dbReference>
<reference evidence="8 9" key="1">
    <citation type="submission" date="2019-12" db="EMBL/GenBank/DDBJ databases">
        <title>The genome of Stappia indica PHM037.</title>
        <authorList>
            <person name="Kacar D."/>
            <person name="Galan B."/>
            <person name="Canedo L."/>
            <person name="Rodriguez P."/>
            <person name="de la Calle F."/>
            <person name="Garcia J.L."/>
        </authorList>
    </citation>
    <scope>NUCLEOTIDE SEQUENCE [LARGE SCALE GENOMIC DNA]</scope>
    <source>
        <strain evidence="8 9">PHM037</strain>
    </source>
</reference>
<comment type="catalytic activity">
    <reaction evidence="1 6">
        <text>Hydrolysis of (1-&gt;4)-beta-linkages between N-acetylmuramic acid and N-acetyl-D-glucosamine residues in a peptidoglycan and between N-acetyl-D-glucosamine residues in chitodextrins.</text>
        <dbReference type="EC" id="3.2.1.17"/>
    </reaction>
</comment>